<reference key="1">
    <citation type="submission" date="2010-09" db="EMBL/GenBank/DDBJ databases">
        <title>Complete sequence of Caldicellulosiruptor owensensis OL.</title>
        <authorList>
            <consortium name="US DOE Joint Genome Institute"/>
            <person name="Lucas S."/>
            <person name="Copeland A."/>
            <person name="Lapidus A."/>
            <person name="Cheng J.-F."/>
            <person name="Bruce D."/>
            <person name="Goodwin L."/>
            <person name="Pitluck S."/>
            <person name="Davenport K."/>
            <person name="Detter J.C."/>
            <person name="Han C."/>
            <person name="Tapia R."/>
            <person name="Land M."/>
            <person name="Hauser L."/>
            <person name="Chang Y.-J."/>
            <person name="Jeffries C."/>
            <person name="Kyrpides N."/>
            <person name="Ivanova N."/>
            <person name="Mikhailova N."/>
            <person name="Blumer-Schuette S.E."/>
            <person name="Kelly R.M."/>
            <person name="Woyke T."/>
        </authorList>
    </citation>
    <scope>NUCLEOTIDE SEQUENCE</scope>
    <source>
        <strain>OL</strain>
    </source>
</reference>
<dbReference type="RefSeq" id="WP_013413031.1">
    <property type="nucleotide sequence ID" value="NC_014657.1"/>
</dbReference>
<dbReference type="Proteomes" id="UP000006889">
    <property type="component" value="Chromosome"/>
</dbReference>
<dbReference type="EMBL" id="CP002216">
    <property type="protein sequence ID" value="ADQ05712.1"/>
    <property type="molecule type" value="Genomic_DNA"/>
</dbReference>
<dbReference type="AlphaFoldDB" id="E4Q732"/>
<accession>E4Q732</accession>
<evidence type="ECO:0000313" key="2">
    <source>
        <dbReference type="Proteomes" id="UP000006889"/>
    </source>
</evidence>
<organism evidence="1 2">
    <name type="scientific">Caldicellulosiruptor owensensis (strain ATCC 700167 / DSM 13100 / OL)</name>
    <dbReference type="NCBI Taxonomy" id="632518"/>
    <lineage>
        <taxon>Bacteria</taxon>
        <taxon>Bacillati</taxon>
        <taxon>Bacillota</taxon>
        <taxon>Bacillota incertae sedis</taxon>
        <taxon>Caldicellulosiruptorales</taxon>
        <taxon>Caldicellulosiruptoraceae</taxon>
        <taxon>Caldicellulosiruptor</taxon>
    </lineage>
</organism>
<dbReference type="STRING" id="632518.Calow_2209"/>
<name>E4Q732_CALOW</name>
<reference evidence="1 2" key="2">
    <citation type="journal article" date="2011" name="J. Bacteriol.">
        <title>Complete genome sequences for the anaerobic, extremely thermophilic plant biomass-degrading bacteria Caldicellulosiruptor hydrothermalis, Caldicellulosiruptor kristjanssonii, Caldicellulosiruptor kronotskyensis, Caldicellulosiruptor owensenis, and Caldicellulosiruptor lactoaceticus.</title>
        <authorList>
            <person name="Blumer-Schuette S.E."/>
            <person name="Ozdemir I."/>
            <person name="Mistry D."/>
            <person name="Lucas S."/>
            <person name="Lapidus A."/>
            <person name="Cheng J.F."/>
            <person name="Goodwin L.A."/>
            <person name="Pitluck S."/>
            <person name="Land M.L."/>
            <person name="Hauser L.J."/>
            <person name="Woyke T."/>
            <person name="Mikhailova N."/>
            <person name="Pati A."/>
            <person name="Kyrpides N.C."/>
            <person name="Ivanova N."/>
            <person name="Detter J.C."/>
            <person name="Walston-Davenport K."/>
            <person name="Han S."/>
            <person name="Adams M.W."/>
            <person name="Kelly R.M."/>
        </authorList>
    </citation>
    <scope>NUCLEOTIDE SEQUENCE [LARGE SCALE GENOMIC DNA]</scope>
    <source>
        <strain evidence="2">ATCC 700167 / DSM 13100 / OL</strain>
    </source>
</reference>
<dbReference type="HOGENOM" id="CLU_690158_0_0_9"/>
<keyword evidence="2" id="KW-1185">Reference proteome</keyword>
<evidence type="ECO:0000313" key="1">
    <source>
        <dbReference type="EMBL" id="ADQ05712.1"/>
    </source>
</evidence>
<protein>
    <recommendedName>
        <fullName evidence="3">CRISPR type III A-associated protein Csm5</fullName>
    </recommendedName>
</protein>
<gene>
    <name evidence="1" type="ordered locus">Calow_2209</name>
</gene>
<dbReference type="KEGG" id="cow:Calow_2209"/>
<evidence type="ECO:0008006" key="3">
    <source>
        <dbReference type="Google" id="ProtNLM"/>
    </source>
</evidence>
<proteinExistence type="predicted"/>
<sequence length="399" mass="46474">MEKEISYKTYKVLVEAISDFCVSANQDFNIKSSEYLINGKFAYIIENSSVVKMLEDGVISENELEDIKAFLQAHPEYLEKYFGDYKLELASEYDNNIGIIRFWRFSELADNSYRERYAIPASTVKGILKTGFLSFFLNSADYKYGRVGNKKRLQLMLLKPNNLKDKAKNTQQLYEILINQNDVKKGVHLYKLVGENTWKEINEIDNIILSTENMLFRNIICSDLVVKDGRFVVKKVNRISRVNKKSATLQYIELAQKGSLFEGEIKEVNHLKDLPVNMLSFLYYKDLNYPENLNLIDICREGLKKFSKKIIEAERKHFAQRIKDLNPQNSEFYDTLLSEVENEEIIIKLGRGGIHAKSFMSFDSNNLSKQDFFPYTINVDDADKLPIGWVKLRIEEEKR</sequence>